<dbReference type="Pfam" id="PF08291">
    <property type="entry name" value="Peptidase_M15_3"/>
    <property type="match status" value="1"/>
</dbReference>
<feature type="domain" description="Peptidoglycan binding-like" evidence="1">
    <location>
        <begin position="50"/>
        <end position="110"/>
    </location>
</feature>
<dbReference type="PROSITE" id="PS51318">
    <property type="entry name" value="TAT"/>
    <property type="match status" value="1"/>
</dbReference>
<dbReference type="Gene3D" id="1.10.101.10">
    <property type="entry name" value="PGBD-like superfamily/PGBD"/>
    <property type="match status" value="1"/>
</dbReference>
<name>A0A9W4GRY9_9ACTN</name>
<reference evidence="3" key="1">
    <citation type="submission" date="2021-05" db="EMBL/GenBank/DDBJ databases">
        <authorList>
            <person name="Arsene-Ploetze F."/>
        </authorList>
    </citation>
    <scope>NUCLEOTIDE SEQUENCE</scope>
    <source>
        <strain evidence="3">DSM 42138</strain>
    </source>
</reference>
<dbReference type="RefSeq" id="WP_251491548.1">
    <property type="nucleotide sequence ID" value="NZ_CAJSLV010000059.1"/>
</dbReference>
<organism evidence="3 4">
    <name type="scientific">Actinacidiphila cocklensis</name>
    <dbReference type="NCBI Taxonomy" id="887465"/>
    <lineage>
        <taxon>Bacteria</taxon>
        <taxon>Bacillati</taxon>
        <taxon>Actinomycetota</taxon>
        <taxon>Actinomycetes</taxon>
        <taxon>Kitasatosporales</taxon>
        <taxon>Streptomycetaceae</taxon>
        <taxon>Actinacidiphila</taxon>
    </lineage>
</organism>
<evidence type="ECO:0000313" key="3">
    <source>
        <dbReference type="EMBL" id="CAG6394788.1"/>
    </source>
</evidence>
<dbReference type="InterPro" id="IPR006311">
    <property type="entry name" value="TAT_signal"/>
</dbReference>
<keyword evidence="4" id="KW-1185">Reference proteome</keyword>
<dbReference type="SUPFAM" id="SSF47090">
    <property type="entry name" value="PGBD-like"/>
    <property type="match status" value="1"/>
</dbReference>
<keyword evidence="3" id="KW-0378">Hydrolase</keyword>
<protein>
    <submittedName>
        <fullName evidence="3">Zinc D-Ala-D-Ala carboxypeptidase</fullName>
        <ecNumber evidence="3">3.4.17.14</ecNumber>
    </submittedName>
</protein>
<dbReference type="InterPro" id="IPR002477">
    <property type="entry name" value="Peptidoglycan-bd-like"/>
</dbReference>
<keyword evidence="3" id="KW-0121">Carboxypeptidase</keyword>
<dbReference type="GO" id="GO:0009046">
    <property type="term" value="F:zinc D-Ala-D-Ala carboxypeptidase activity"/>
    <property type="evidence" value="ECO:0007669"/>
    <property type="project" value="UniProtKB-EC"/>
</dbReference>
<evidence type="ECO:0000259" key="2">
    <source>
        <dbReference type="Pfam" id="PF08291"/>
    </source>
</evidence>
<dbReference type="InterPro" id="IPR036366">
    <property type="entry name" value="PGBDSf"/>
</dbReference>
<proteinExistence type="predicted"/>
<dbReference type="Pfam" id="PF01471">
    <property type="entry name" value="PG_binding_1"/>
    <property type="match status" value="1"/>
</dbReference>
<dbReference type="SUPFAM" id="SSF55166">
    <property type="entry name" value="Hedgehog/DD-peptidase"/>
    <property type="match status" value="1"/>
</dbReference>
<accession>A0A9W4GRY9</accession>
<dbReference type="Gene3D" id="3.30.1380.10">
    <property type="match status" value="1"/>
</dbReference>
<feature type="domain" description="Peptidase M15A C-terminal" evidence="2">
    <location>
        <begin position="122"/>
        <end position="233"/>
    </location>
</feature>
<evidence type="ECO:0000259" key="1">
    <source>
        <dbReference type="Pfam" id="PF01471"/>
    </source>
</evidence>
<dbReference type="Proteomes" id="UP001152519">
    <property type="component" value="Unassembled WGS sequence"/>
</dbReference>
<dbReference type="EMBL" id="CAJSLV010000059">
    <property type="protein sequence ID" value="CAG6394788.1"/>
    <property type="molecule type" value="Genomic_DNA"/>
</dbReference>
<comment type="caution">
    <text evidence="3">The sequence shown here is derived from an EMBL/GenBank/DDBJ whole genome shotgun (WGS) entry which is preliminary data.</text>
</comment>
<gene>
    <name evidence="3" type="ORF">SCOCK_30021</name>
</gene>
<dbReference type="InterPro" id="IPR009045">
    <property type="entry name" value="Zn_M74/Hedgehog-like"/>
</dbReference>
<sequence>MTSFSAPFNRRTLLRGTLAAGTGAVLGPLLLSSSASAYSWSRTLSQGMTGADVTELQIRVAGWPTSTAGHTRVSIDGEFGPGTAAAVRLFQSAYGLGSDGVAGPATQAQLNALQQSDGSTAHFDFSEFTDRVSGTFDGGKVSAAAAKENARRAMYKLEALRKKLGNVPITVNSGFRSIAHNADVGGASDSMHLYGTAADLDVPGVANQTVYRKAETCGFSGLETYTEDHQHVDSRADLGRAWWWQDGTI</sequence>
<evidence type="ECO:0000313" key="4">
    <source>
        <dbReference type="Proteomes" id="UP001152519"/>
    </source>
</evidence>
<dbReference type="AlphaFoldDB" id="A0A9W4GRY9"/>
<dbReference type="EC" id="3.4.17.14" evidence="3"/>
<dbReference type="InterPro" id="IPR013230">
    <property type="entry name" value="Peptidase_M15A_C"/>
</dbReference>
<dbReference type="InterPro" id="IPR036365">
    <property type="entry name" value="PGBD-like_sf"/>
</dbReference>
<keyword evidence="3" id="KW-0645">Protease</keyword>